<comment type="caution">
    <text evidence="1">The sequence shown here is derived from an EMBL/GenBank/DDBJ whole genome shotgun (WGS) entry which is preliminary data.</text>
</comment>
<organism evidence="1 2">
    <name type="scientific">Leucogyrophana mollusca</name>
    <dbReference type="NCBI Taxonomy" id="85980"/>
    <lineage>
        <taxon>Eukaryota</taxon>
        <taxon>Fungi</taxon>
        <taxon>Dikarya</taxon>
        <taxon>Basidiomycota</taxon>
        <taxon>Agaricomycotina</taxon>
        <taxon>Agaricomycetes</taxon>
        <taxon>Agaricomycetidae</taxon>
        <taxon>Boletales</taxon>
        <taxon>Boletales incertae sedis</taxon>
        <taxon>Leucogyrophana</taxon>
    </lineage>
</organism>
<dbReference type="Proteomes" id="UP000790709">
    <property type="component" value="Unassembled WGS sequence"/>
</dbReference>
<evidence type="ECO:0000313" key="1">
    <source>
        <dbReference type="EMBL" id="KAH7917311.1"/>
    </source>
</evidence>
<sequence length="173" mass="19428">MDPQPRSLAYSPQLRGPMAFSSGMGSSSSEGGKDRDGLPPSTERWMWDRMHMLVAGRSASDTEIARSWAEALQKKKVAIKWLMEVDAECAGWEQMTLEKYGQRSVDRFNARYDYGHGSTVAGLFFRTHFDDERFCEALQEALASVGPSRHYDNAVVATSSDTEDSDEDYVGRR</sequence>
<keyword evidence="2" id="KW-1185">Reference proteome</keyword>
<reference evidence="1" key="1">
    <citation type="journal article" date="2021" name="New Phytol.">
        <title>Evolutionary innovations through gain and loss of genes in the ectomycorrhizal Boletales.</title>
        <authorList>
            <person name="Wu G."/>
            <person name="Miyauchi S."/>
            <person name="Morin E."/>
            <person name="Kuo A."/>
            <person name="Drula E."/>
            <person name="Varga T."/>
            <person name="Kohler A."/>
            <person name="Feng B."/>
            <person name="Cao Y."/>
            <person name="Lipzen A."/>
            <person name="Daum C."/>
            <person name="Hundley H."/>
            <person name="Pangilinan J."/>
            <person name="Johnson J."/>
            <person name="Barry K."/>
            <person name="LaButti K."/>
            <person name="Ng V."/>
            <person name="Ahrendt S."/>
            <person name="Min B."/>
            <person name="Choi I.G."/>
            <person name="Park H."/>
            <person name="Plett J.M."/>
            <person name="Magnuson J."/>
            <person name="Spatafora J.W."/>
            <person name="Nagy L.G."/>
            <person name="Henrissat B."/>
            <person name="Grigoriev I.V."/>
            <person name="Yang Z.L."/>
            <person name="Xu J."/>
            <person name="Martin F.M."/>
        </authorList>
    </citation>
    <scope>NUCLEOTIDE SEQUENCE</scope>
    <source>
        <strain evidence="1">KUC20120723A-06</strain>
    </source>
</reference>
<gene>
    <name evidence="1" type="ORF">BV22DRAFT_1135516</name>
</gene>
<protein>
    <submittedName>
        <fullName evidence="1">Uncharacterized protein</fullName>
    </submittedName>
</protein>
<proteinExistence type="predicted"/>
<dbReference type="EMBL" id="MU267128">
    <property type="protein sequence ID" value="KAH7917311.1"/>
    <property type="molecule type" value="Genomic_DNA"/>
</dbReference>
<accession>A0ACB8AWF8</accession>
<evidence type="ECO:0000313" key="2">
    <source>
        <dbReference type="Proteomes" id="UP000790709"/>
    </source>
</evidence>
<name>A0ACB8AWF8_9AGAM</name>